<gene>
    <name evidence="2" type="ORF">C7M84_005410</name>
</gene>
<feature type="region of interest" description="Disordered" evidence="1">
    <location>
        <begin position="213"/>
        <end position="237"/>
    </location>
</feature>
<evidence type="ECO:0000256" key="1">
    <source>
        <dbReference type="SAM" id="MobiDB-lite"/>
    </source>
</evidence>
<keyword evidence="3" id="KW-1185">Reference proteome</keyword>
<reference evidence="2 3" key="2">
    <citation type="submission" date="2019-01" db="EMBL/GenBank/DDBJ databases">
        <title>The decoding of complex shrimp genome reveals the adaptation for benthos swimmer, frequently molting mechanism and breeding impact on genome.</title>
        <authorList>
            <person name="Sun Y."/>
            <person name="Gao Y."/>
            <person name="Yu Y."/>
        </authorList>
    </citation>
    <scope>NUCLEOTIDE SEQUENCE [LARGE SCALE GENOMIC DNA]</scope>
    <source>
        <tissue evidence="2">Muscle</tissue>
    </source>
</reference>
<evidence type="ECO:0000313" key="2">
    <source>
        <dbReference type="EMBL" id="ROT76021.1"/>
    </source>
</evidence>
<comment type="caution">
    <text evidence="2">The sequence shown here is derived from an EMBL/GenBank/DDBJ whole genome shotgun (WGS) entry which is preliminary data.</text>
</comment>
<protein>
    <submittedName>
        <fullName evidence="2">Uncharacterized protein</fullName>
    </submittedName>
</protein>
<name>A0A423THV1_PENVA</name>
<organism evidence="2 3">
    <name type="scientific">Penaeus vannamei</name>
    <name type="common">Whiteleg shrimp</name>
    <name type="synonym">Litopenaeus vannamei</name>
    <dbReference type="NCBI Taxonomy" id="6689"/>
    <lineage>
        <taxon>Eukaryota</taxon>
        <taxon>Metazoa</taxon>
        <taxon>Ecdysozoa</taxon>
        <taxon>Arthropoda</taxon>
        <taxon>Crustacea</taxon>
        <taxon>Multicrustacea</taxon>
        <taxon>Malacostraca</taxon>
        <taxon>Eumalacostraca</taxon>
        <taxon>Eucarida</taxon>
        <taxon>Decapoda</taxon>
        <taxon>Dendrobranchiata</taxon>
        <taxon>Penaeoidea</taxon>
        <taxon>Penaeidae</taxon>
        <taxon>Penaeus</taxon>
    </lineage>
</organism>
<accession>A0A423THV1</accession>
<dbReference type="Proteomes" id="UP000283509">
    <property type="component" value="Unassembled WGS sequence"/>
</dbReference>
<dbReference type="EMBL" id="QCYY01001701">
    <property type="protein sequence ID" value="ROT76021.1"/>
    <property type="molecule type" value="Genomic_DNA"/>
</dbReference>
<evidence type="ECO:0000313" key="3">
    <source>
        <dbReference type="Proteomes" id="UP000283509"/>
    </source>
</evidence>
<dbReference type="AlphaFoldDB" id="A0A423THV1"/>
<proteinExistence type="predicted"/>
<sequence>MSTKGVVVTNLTFFRWARSSETSRVQEQRQKKLLQRHELLARRRITRQCSSLVPKRSPASVYVLARGCVAVFPHTSHQHYKHSKRGTGSWGALHVTWVPTLHVTWVLHANPCRLVHRGNDRLRLSVQPPDVRARATRSEMPFEKLMRLARTPLLTTRDRNPGARRESTRRSWRDVNDWKGKSSLGKYFAWWASWRSGFGKGFASLAGHEEDEAMRQESVSARRPLSLTSDPPSSFFGSCSPSSLSSLAEGRPLRPLLTPGESERFSPSFWCVPGRRSRAGLCAPRCTRDYTLEKLFVGGGMGGGPCTARLTPDLFDLSAWPCTQPNPKIRKCLRKFEESSRSPYICHRPVKWCIGSLLRELVFLELNSPAPKGEQWKELSLLGKTSYNLSEEAF</sequence>
<reference evidence="2 3" key="1">
    <citation type="submission" date="2018-04" db="EMBL/GenBank/DDBJ databases">
        <authorList>
            <person name="Zhang X."/>
            <person name="Yuan J."/>
            <person name="Li F."/>
            <person name="Xiang J."/>
        </authorList>
    </citation>
    <scope>NUCLEOTIDE SEQUENCE [LARGE SCALE GENOMIC DNA]</scope>
    <source>
        <tissue evidence="2">Muscle</tissue>
    </source>
</reference>